<dbReference type="EMBL" id="VMRJ01000009">
    <property type="protein sequence ID" value="TVT36761.1"/>
    <property type="molecule type" value="Genomic_DNA"/>
</dbReference>
<evidence type="ECO:0000313" key="2">
    <source>
        <dbReference type="Proteomes" id="UP000317624"/>
    </source>
</evidence>
<dbReference type="RefSeq" id="WP_144853411.1">
    <property type="nucleotide sequence ID" value="NZ_VMRJ01000009.1"/>
</dbReference>
<dbReference type="Proteomes" id="UP000317624">
    <property type="component" value="Unassembled WGS sequence"/>
</dbReference>
<protein>
    <submittedName>
        <fullName evidence="1">Uncharacterized protein</fullName>
    </submittedName>
</protein>
<sequence>MKDFTQRISELAQAYLHQALALGLAPTDDEFVSWVDAQPLASRPDLYHNGWAHCWATELPSFQEWVLTARGLSLPEYLVRRLSEKEYLRWVDMYGTPTLSR</sequence>
<gene>
    <name evidence="1" type="ORF">FNT36_24930</name>
</gene>
<accession>A0A558BJR3</accession>
<comment type="caution">
    <text evidence="1">The sequence shown here is derived from an EMBL/GenBank/DDBJ whole genome shotgun (WGS) entry which is preliminary data.</text>
</comment>
<reference evidence="1 2" key="1">
    <citation type="submission" date="2019-07" db="EMBL/GenBank/DDBJ databases">
        <title>Hymenobacter sp. straun FUR1 Genome sequencing and assembly.</title>
        <authorList>
            <person name="Chhetri G."/>
        </authorList>
    </citation>
    <scope>NUCLEOTIDE SEQUENCE [LARGE SCALE GENOMIC DNA]</scope>
    <source>
        <strain evidence="1 2">Fur1</strain>
    </source>
</reference>
<evidence type="ECO:0000313" key="1">
    <source>
        <dbReference type="EMBL" id="TVT36761.1"/>
    </source>
</evidence>
<organism evidence="1 2">
    <name type="scientific">Hymenobacter setariae</name>
    <dbReference type="NCBI Taxonomy" id="2594794"/>
    <lineage>
        <taxon>Bacteria</taxon>
        <taxon>Pseudomonadati</taxon>
        <taxon>Bacteroidota</taxon>
        <taxon>Cytophagia</taxon>
        <taxon>Cytophagales</taxon>
        <taxon>Hymenobacteraceae</taxon>
        <taxon>Hymenobacter</taxon>
    </lineage>
</organism>
<name>A0A558BJR3_9BACT</name>
<dbReference type="AlphaFoldDB" id="A0A558BJR3"/>
<dbReference type="OrthoDB" id="883676at2"/>
<proteinExistence type="predicted"/>
<keyword evidence="2" id="KW-1185">Reference proteome</keyword>